<comment type="similarity">
    <text evidence="1">Belongs to the AAA ATPase family.</text>
</comment>
<dbReference type="Proteomes" id="UP001597076">
    <property type="component" value="Unassembled WGS sequence"/>
</dbReference>
<evidence type="ECO:0000256" key="4">
    <source>
        <dbReference type="SAM" id="MobiDB-lite"/>
    </source>
</evidence>
<dbReference type="PANTHER" id="PTHR23073">
    <property type="entry name" value="26S PROTEASOME REGULATORY SUBUNIT"/>
    <property type="match status" value="1"/>
</dbReference>
<evidence type="ECO:0000256" key="1">
    <source>
        <dbReference type="ARBA" id="ARBA00006914"/>
    </source>
</evidence>
<dbReference type="SUPFAM" id="SSF52540">
    <property type="entry name" value="P-loop containing nucleoside triphosphate hydrolases"/>
    <property type="match status" value="1"/>
</dbReference>
<evidence type="ECO:0000256" key="3">
    <source>
        <dbReference type="ARBA" id="ARBA00022840"/>
    </source>
</evidence>
<keyword evidence="2" id="KW-0547">Nucleotide-binding</keyword>
<dbReference type="InterPro" id="IPR027417">
    <property type="entry name" value="P-loop_NTPase"/>
</dbReference>
<proteinExistence type="inferred from homology"/>
<dbReference type="GO" id="GO:0005524">
    <property type="term" value="F:ATP binding"/>
    <property type="evidence" value="ECO:0007669"/>
    <property type="project" value="UniProtKB-KW"/>
</dbReference>
<gene>
    <name evidence="6" type="ORF">ACFR99_18475</name>
</gene>
<dbReference type="Pfam" id="PF22977">
    <property type="entry name" value="WHD"/>
    <property type="match status" value="1"/>
</dbReference>
<dbReference type="SMART" id="SM00382">
    <property type="entry name" value="AAA"/>
    <property type="match status" value="1"/>
</dbReference>
<reference evidence="6 7" key="1">
    <citation type="journal article" date="2019" name="Int. J. Syst. Evol. Microbiol.">
        <title>The Global Catalogue of Microorganisms (GCM) 10K type strain sequencing project: providing services to taxonomists for standard genome sequencing and annotation.</title>
        <authorList>
            <consortium name="The Broad Institute Genomics Platform"/>
            <consortium name="The Broad Institute Genome Sequencing Center for Infectious Disease"/>
            <person name="Wu L."/>
            <person name="Ma J."/>
        </authorList>
    </citation>
    <scope>NUCLEOTIDE SEQUENCE [LARGE SCALE GENOMIC DNA]</scope>
    <source>
        <strain evidence="6 7">CGMCC 1.12230</strain>
    </source>
</reference>
<evidence type="ECO:0000259" key="5">
    <source>
        <dbReference type="SMART" id="SM00382"/>
    </source>
</evidence>
<evidence type="ECO:0000256" key="2">
    <source>
        <dbReference type="ARBA" id="ARBA00022741"/>
    </source>
</evidence>
<dbReference type="CDD" id="cd19481">
    <property type="entry name" value="RecA-like_protease"/>
    <property type="match status" value="1"/>
</dbReference>
<organism evidence="6 7">
    <name type="scientific">Haloarchaeobius amylolyticus</name>
    <dbReference type="NCBI Taxonomy" id="1198296"/>
    <lineage>
        <taxon>Archaea</taxon>
        <taxon>Methanobacteriati</taxon>
        <taxon>Methanobacteriota</taxon>
        <taxon>Stenosarchaea group</taxon>
        <taxon>Halobacteria</taxon>
        <taxon>Halobacteriales</taxon>
        <taxon>Halorubellaceae</taxon>
        <taxon>Haloarchaeobius</taxon>
    </lineage>
</organism>
<sequence length="727" mass="80964">MSDTATSEHLLAELDRIHSILEQYLESRSDTTPGTTVAVANGRDERRGTANPTALTYSIPGVDQSGFGTLADDTGHAQCEALEDDGKRRLETLVDGFDLDDLHREILLIALLPDVDPTAEDLFVRATNDRTNPRPTVALVADLFSRTNAEFVTATALVGEQSPLRANDLIVVDDVTDSRSKLERELRVDDHIYEYLLGYDGVDPRLEATVADHSPIELEEPLTERTADATLAEVPIDDTLRAELASLPEDETGTGRRVYFYGPSGSGVDRAVEACCTGDRYLQADLRAILAADALEALVREATILDVPVHLRNADATVADRETDHSLEGVLARFREFDNGLFVTGERAWVPTESRRASVDAICEFDRPSIARRRQFWKNRADDLPDDLEPETMASTFDLTQGQLEAALATADALAGSDDCTLADVRAGCRAQSSDDLDELAQHVEPTKTWADIEIDERTERQLRTLETHITNRGLLYDDWGFRDQAGNAGIVSLFRGRPGTGKTLAAEVLANAVGMDIYKIDLSSMVSKYIGETEENLEQLFQAAEQSNAILLFDEADAIFGDRAEVSDATDRYANVEVNYLLQRVETYDGVIFLTTNYAQNIDTAFTRRITHSIRFDEPDADTREKIWNGVFPDDCPLEGIDWEWLAGFDYSGGTIEKLATHIAIYVAGQGDETITMRHVVEALEEYKRNRNSRIREQDFEPYLEYLQGPTEREAKERLHQERRAG</sequence>
<comment type="caution">
    <text evidence="6">The sequence shown here is derived from an EMBL/GenBank/DDBJ whole genome shotgun (WGS) entry which is preliminary data.</text>
</comment>
<protein>
    <submittedName>
        <fullName evidence="6">AAA family ATPase</fullName>
    </submittedName>
</protein>
<evidence type="ECO:0000313" key="7">
    <source>
        <dbReference type="Proteomes" id="UP001597076"/>
    </source>
</evidence>
<dbReference type="Gene3D" id="3.40.50.300">
    <property type="entry name" value="P-loop containing nucleotide triphosphate hydrolases"/>
    <property type="match status" value="1"/>
</dbReference>
<dbReference type="EMBL" id="JBHUDI010000011">
    <property type="protein sequence ID" value="MFD1565523.1"/>
    <property type="molecule type" value="Genomic_DNA"/>
</dbReference>
<dbReference type="InterPro" id="IPR050221">
    <property type="entry name" value="26S_Proteasome_ATPase"/>
</dbReference>
<accession>A0ABD6BLA6</accession>
<dbReference type="RefSeq" id="WP_390290610.1">
    <property type="nucleotide sequence ID" value="NZ_JBHUDI010000011.1"/>
</dbReference>
<dbReference type="InterPro" id="IPR003959">
    <property type="entry name" value="ATPase_AAA_core"/>
</dbReference>
<keyword evidence="7" id="KW-1185">Reference proteome</keyword>
<dbReference type="InterPro" id="IPR003593">
    <property type="entry name" value="AAA+_ATPase"/>
</dbReference>
<dbReference type="InterPro" id="IPR054472">
    <property type="entry name" value="WHD"/>
</dbReference>
<evidence type="ECO:0000313" key="6">
    <source>
        <dbReference type="EMBL" id="MFD1565523.1"/>
    </source>
</evidence>
<feature type="domain" description="AAA+ ATPase" evidence="5">
    <location>
        <begin position="489"/>
        <end position="621"/>
    </location>
</feature>
<dbReference type="AlphaFoldDB" id="A0ABD6BLA6"/>
<dbReference type="Pfam" id="PF00004">
    <property type="entry name" value="AAA"/>
    <property type="match status" value="1"/>
</dbReference>
<feature type="region of interest" description="Disordered" evidence="4">
    <location>
        <begin position="28"/>
        <end position="57"/>
    </location>
</feature>
<name>A0ABD6BLA6_9EURY</name>
<keyword evidence="3" id="KW-0067">ATP-binding</keyword>